<evidence type="ECO:0000313" key="3">
    <source>
        <dbReference type="Proteomes" id="UP000238701"/>
    </source>
</evidence>
<evidence type="ECO:0000313" key="2">
    <source>
        <dbReference type="EMBL" id="SPF44657.1"/>
    </source>
</evidence>
<dbReference type="AlphaFoldDB" id="A0A2U3KYI2"/>
<name>A0A2U3KYI2_9BACT</name>
<accession>A0A2U3KYI2</accession>
<dbReference type="Proteomes" id="UP000238701">
    <property type="component" value="Unassembled WGS sequence"/>
</dbReference>
<organism evidence="2 3">
    <name type="scientific">Candidatus Sulfotelmatobacter kueseliae</name>
    <dbReference type="NCBI Taxonomy" id="2042962"/>
    <lineage>
        <taxon>Bacteria</taxon>
        <taxon>Pseudomonadati</taxon>
        <taxon>Acidobacteriota</taxon>
        <taxon>Terriglobia</taxon>
        <taxon>Terriglobales</taxon>
        <taxon>Candidatus Korobacteraceae</taxon>
        <taxon>Candidatus Sulfotelmatobacter</taxon>
    </lineage>
</organism>
<evidence type="ECO:0000256" key="1">
    <source>
        <dbReference type="SAM" id="Phobius"/>
    </source>
</evidence>
<keyword evidence="1" id="KW-0472">Membrane</keyword>
<feature type="transmembrane region" description="Helical" evidence="1">
    <location>
        <begin position="50"/>
        <end position="69"/>
    </location>
</feature>
<keyword evidence="1" id="KW-0812">Transmembrane</keyword>
<sequence length="109" mass="12108">MLLLLKQEIDRLVEGYSSPSLGLFSLFFGAFLSLLITDFTGGLVEPVKMYFVLTTILMGCLSLAFAVFARRDWRNARKVIEDLEDEKGVDVDVAVRATSNTTERPCAPS</sequence>
<dbReference type="EMBL" id="OMOD01000150">
    <property type="protein sequence ID" value="SPF44657.1"/>
    <property type="molecule type" value="Genomic_DNA"/>
</dbReference>
<evidence type="ECO:0008006" key="4">
    <source>
        <dbReference type="Google" id="ProtNLM"/>
    </source>
</evidence>
<keyword evidence="1" id="KW-1133">Transmembrane helix</keyword>
<reference evidence="3" key="1">
    <citation type="submission" date="2018-02" db="EMBL/GenBank/DDBJ databases">
        <authorList>
            <person name="Hausmann B."/>
        </authorList>
    </citation>
    <scope>NUCLEOTIDE SEQUENCE [LARGE SCALE GENOMIC DNA]</scope>
    <source>
        <strain evidence="3">Peat soil MAG SbA1</strain>
    </source>
</reference>
<proteinExistence type="predicted"/>
<gene>
    <name evidence="2" type="ORF">SBA1_550022</name>
</gene>
<protein>
    <recommendedName>
        <fullName evidence="4">YiaAB two helix domain-containing protein</fullName>
    </recommendedName>
</protein>
<feature type="transmembrane region" description="Helical" evidence="1">
    <location>
        <begin position="21"/>
        <end position="44"/>
    </location>
</feature>